<dbReference type="InterPro" id="IPR023772">
    <property type="entry name" value="DNA-bd_HTH_TetR-type_CS"/>
</dbReference>
<dbReference type="PANTHER" id="PTHR30055:SF234">
    <property type="entry name" value="HTH-TYPE TRANSCRIPTIONAL REGULATOR BETI"/>
    <property type="match status" value="1"/>
</dbReference>
<dbReference type="GO" id="GO:0003700">
    <property type="term" value="F:DNA-binding transcription factor activity"/>
    <property type="evidence" value="ECO:0007669"/>
    <property type="project" value="TreeGrafter"/>
</dbReference>
<accession>A0A1Y3G2K3</accession>
<gene>
    <name evidence="6" type="ORF">HK23_12300</name>
</gene>
<dbReference type="SUPFAM" id="SSF46689">
    <property type="entry name" value="Homeodomain-like"/>
    <property type="match status" value="1"/>
</dbReference>
<dbReference type="OrthoDB" id="9808189at2"/>
<dbReference type="EMBL" id="JOPG01000060">
    <property type="protein sequence ID" value="OUJ02933.1"/>
    <property type="molecule type" value="Genomic_DNA"/>
</dbReference>
<dbReference type="InterPro" id="IPR001647">
    <property type="entry name" value="HTH_TetR"/>
</dbReference>
<evidence type="ECO:0000313" key="7">
    <source>
        <dbReference type="Proteomes" id="UP000242683"/>
    </source>
</evidence>
<dbReference type="PRINTS" id="PR00455">
    <property type="entry name" value="HTHTETR"/>
</dbReference>
<evidence type="ECO:0000256" key="4">
    <source>
        <dbReference type="PROSITE-ProRule" id="PRU00335"/>
    </source>
</evidence>
<evidence type="ECO:0000256" key="3">
    <source>
        <dbReference type="ARBA" id="ARBA00023163"/>
    </source>
</evidence>
<keyword evidence="1" id="KW-0805">Transcription regulation</keyword>
<dbReference type="PROSITE" id="PS01081">
    <property type="entry name" value="HTH_TETR_1"/>
    <property type="match status" value="1"/>
</dbReference>
<keyword evidence="2 4" id="KW-0238">DNA-binding</keyword>
<sequence>MTAHASQGAKPRKTPVQSRSRVTVDAIFEATIQVLLSEGMTRLTTTRVSERAGVSVGTMYQYFPNKQALIIALNARYLNALAERVEATCARMAGQPAAEMVSALIETYWTAKTERADLTQALYRSVAALDNNVLMQDFATRVGAATMSMFRQASDLPPQDATEINLTLTTVIYGAVRNAFERELGMEQITALKASLIDMCCAWLISFQHRTQMTA</sequence>
<evidence type="ECO:0000256" key="2">
    <source>
        <dbReference type="ARBA" id="ARBA00023125"/>
    </source>
</evidence>
<dbReference type="Gene3D" id="1.10.357.10">
    <property type="entry name" value="Tetracycline Repressor, domain 2"/>
    <property type="match status" value="1"/>
</dbReference>
<feature type="DNA-binding region" description="H-T-H motif" evidence="4">
    <location>
        <begin position="44"/>
        <end position="63"/>
    </location>
</feature>
<evidence type="ECO:0000256" key="1">
    <source>
        <dbReference type="ARBA" id="ARBA00023015"/>
    </source>
</evidence>
<dbReference type="Proteomes" id="UP000242683">
    <property type="component" value="Unassembled WGS sequence"/>
</dbReference>
<dbReference type="PANTHER" id="PTHR30055">
    <property type="entry name" value="HTH-TYPE TRANSCRIPTIONAL REGULATOR RUTR"/>
    <property type="match status" value="1"/>
</dbReference>
<dbReference type="Pfam" id="PF00440">
    <property type="entry name" value="TetR_N"/>
    <property type="match status" value="1"/>
</dbReference>
<dbReference type="InterPro" id="IPR050109">
    <property type="entry name" value="HTH-type_TetR-like_transc_reg"/>
</dbReference>
<comment type="caution">
    <text evidence="6">The sequence shown here is derived from an EMBL/GenBank/DDBJ whole genome shotgun (WGS) entry which is preliminary data.</text>
</comment>
<proteinExistence type="predicted"/>
<name>A0A1Y3G2K3_9PROT</name>
<organism evidence="6 7">
    <name type="scientific">Acetobacter malorum</name>
    <dbReference type="NCBI Taxonomy" id="178901"/>
    <lineage>
        <taxon>Bacteria</taxon>
        <taxon>Pseudomonadati</taxon>
        <taxon>Pseudomonadota</taxon>
        <taxon>Alphaproteobacteria</taxon>
        <taxon>Acetobacterales</taxon>
        <taxon>Acetobacteraceae</taxon>
        <taxon>Acetobacter</taxon>
    </lineage>
</organism>
<dbReference type="RefSeq" id="WP_086641582.1">
    <property type="nucleotide sequence ID" value="NZ_JOPG01000060.1"/>
</dbReference>
<dbReference type="GO" id="GO:0000976">
    <property type="term" value="F:transcription cis-regulatory region binding"/>
    <property type="evidence" value="ECO:0007669"/>
    <property type="project" value="TreeGrafter"/>
</dbReference>
<feature type="domain" description="HTH tetR-type" evidence="5">
    <location>
        <begin position="21"/>
        <end position="81"/>
    </location>
</feature>
<evidence type="ECO:0000259" key="5">
    <source>
        <dbReference type="PROSITE" id="PS50977"/>
    </source>
</evidence>
<dbReference type="AlphaFoldDB" id="A0A1Y3G2K3"/>
<dbReference type="PROSITE" id="PS50977">
    <property type="entry name" value="HTH_TETR_2"/>
    <property type="match status" value="1"/>
</dbReference>
<evidence type="ECO:0000313" key="6">
    <source>
        <dbReference type="EMBL" id="OUJ02933.1"/>
    </source>
</evidence>
<dbReference type="InterPro" id="IPR009057">
    <property type="entry name" value="Homeodomain-like_sf"/>
</dbReference>
<protein>
    <submittedName>
        <fullName evidence="6">TetR family transcriptional regulator</fullName>
    </submittedName>
</protein>
<reference evidence="7" key="1">
    <citation type="submission" date="2014-06" db="EMBL/GenBank/DDBJ databases">
        <authorList>
            <person name="Winans N.J."/>
            <person name="Newell P.D."/>
            <person name="Douglas A.E."/>
        </authorList>
    </citation>
    <scope>NUCLEOTIDE SEQUENCE [LARGE SCALE GENOMIC DNA]</scope>
    <source>
        <strain evidence="7">DsW_057</strain>
    </source>
</reference>
<keyword evidence="3" id="KW-0804">Transcription</keyword>